<organism evidence="2 3">
    <name type="scientific">Candidatus Gottesmanbacteria bacterium RIFCSPHIGHO2_01_FULL_39_10</name>
    <dbReference type="NCBI Taxonomy" id="1798375"/>
    <lineage>
        <taxon>Bacteria</taxon>
        <taxon>Candidatus Gottesmaniibacteriota</taxon>
    </lineage>
</organism>
<dbReference type="EMBL" id="MFJE01000026">
    <property type="protein sequence ID" value="OGG14069.1"/>
    <property type="molecule type" value="Genomic_DNA"/>
</dbReference>
<proteinExistence type="predicted"/>
<feature type="region of interest" description="Disordered" evidence="1">
    <location>
        <begin position="1"/>
        <end position="36"/>
    </location>
</feature>
<gene>
    <name evidence="2" type="ORF">A2773_07220</name>
</gene>
<dbReference type="AlphaFoldDB" id="A0A1F5ZNL0"/>
<accession>A0A1F5ZNL0</accession>
<evidence type="ECO:0000313" key="3">
    <source>
        <dbReference type="Proteomes" id="UP000177383"/>
    </source>
</evidence>
<comment type="caution">
    <text evidence="2">The sequence shown here is derived from an EMBL/GenBank/DDBJ whole genome shotgun (WGS) entry which is preliminary data.</text>
</comment>
<protein>
    <submittedName>
        <fullName evidence="2">Uncharacterized protein</fullName>
    </submittedName>
</protein>
<name>A0A1F5ZNL0_9BACT</name>
<reference evidence="2 3" key="1">
    <citation type="journal article" date="2016" name="Nat. Commun.">
        <title>Thousands of microbial genomes shed light on interconnected biogeochemical processes in an aquifer system.</title>
        <authorList>
            <person name="Anantharaman K."/>
            <person name="Brown C.T."/>
            <person name="Hug L.A."/>
            <person name="Sharon I."/>
            <person name="Castelle C.J."/>
            <person name="Probst A.J."/>
            <person name="Thomas B.C."/>
            <person name="Singh A."/>
            <person name="Wilkins M.J."/>
            <person name="Karaoz U."/>
            <person name="Brodie E.L."/>
            <person name="Williams K.H."/>
            <person name="Hubbard S.S."/>
            <person name="Banfield J.F."/>
        </authorList>
    </citation>
    <scope>NUCLEOTIDE SEQUENCE [LARGE SCALE GENOMIC DNA]</scope>
</reference>
<evidence type="ECO:0000256" key="1">
    <source>
        <dbReference type="SAM" id="MobiDB-lite"/>
    </source>
</evidence>
<feature type="compositionally biased region" description="Polar residues" evidence="1">
    <location>
        <begin position="1"/>
        <end position="25"/>
    </location>
</feature>
<evidence type="ECO:0000313" key="2">
    <source>
        <dbReference type="EMBL" id="OGG14069.1"/>
    </source>
</evidence>
<sequence>MDVSAQNSTKTQPPVQPSVTAGSSGTKEREGIAISQTSEIQAVPEVSVPPEVEKAGVKAYTEKVEIPQVAQKLGVQPSAQSIPVSIPTQSVPVVLPLSDDQVVRGLHQPILSALRWLSEWCIKQLKKAHMTIKFVHGKIMRVPIK</sequence>
<dbReference type="Proteomes" id="UP000177383">
    <property type="component" value="Unassembled WGS sequence"/>
</dbReference>